<accession>A0A8X6IMN0</accession>
<dbReference type="AlphaFoldDB" id="A0A8X6IMN0"/>
<dbReference type="EMBL" id="BMAW01045708">
    <property type="protein sequence ID" value="GFS51498.1"/>
    <property type="molecule type" value="Genomic_DNA"/>
</dbReference>
<reference evidence="1" key="1">
    <citation type="submission" date="2020-08" db="EMBL/GenBank/DDBJ databases">
        <title>Multicomponent nature underlies the extraordinary mechanical properties of spider dragline silk.</title>
        <authorList>
            <person name="Kono N."/>
            <person name="Nakamura H."/>
            <person name="Mori M."/>
            <person name="Yoshida Y."/>
            <person name="Ohtoshi R."/>
            <person name="Malay A.D."/>
            <person name="Moran D.A.P."/>
            <person name="Tomita M."/>
            <person name="Numata K."/>
            <person name="Arakawa K."/>
        </authorList>
    </citation>
    <scope>NUCLEOTIDE SEQUENCE</scope>
</reference>
<dbReference type="Proteomes" id="UP000887013">
    <property type="component" value="Unassembled WGS sequence"/>
</dbReference>
<evidence type="ECO:0000313" key="2">
    <source>
        <dbReference type="Proteomes" id="UP000887013"/>
    </source>
</evidence>
<protein>
    <submittedName>
        <fullName evidence="1">Uncharacterized protein</fullName>
    </submittedName>
</protein>
<sequence>MSAIKEKEPIDSAIVSQFCYKGKSGCRVIYRSRLPPMKAIPVYKRIHQELRDVIQKGKCIRPLYCNRQSSTRTHRALDVEKDDVSF</sequence>
<evidence type="ECO:0000313" key="1">
    <source>
        <dbReference type="EMBL" id="GFS51498.1"/>
    </source>
</evidence>
<organism evidence="1 2">
    <name type="scientific">Nephila pilipes</name>
    <name type="common">Giant wood spider</name>
    <name type="synonym">Nephila maculata</name>
    <dbReference type="NCBI Taxonomy" id="299642"/>
    <lineage>
        <taxon>Eukaryota</taxon>
        <taxon>Metazoa</taxon>
        <taxon>Ecdysozoa</taxon>
        <taxon>Arthropoda</taxon>
        <taxon>Chelicerata</taxon>
        <taxon>Arachnida</taxon>
        <taxon>Araneae</taxon>
        <taxon>Araneomorphae</taxon>
        <taxon>Entelegynae</taxon>
        <taxon>Araneoidea</taxon>
        <taxon>Nephilidae</taxon>
        <taxon>Nephila</taxon>
    </lineage>
</organism>
<name>A0A8X6IMN0_NEPPI</name>
<gene>
    <name evidence="1" type="ORF">NPIL_314341</name>
</gene>
<comment type="caution">
    <text evidence="1">The sequence shown here is derived from an EMBL/GenBank/DDBJ whole genome shotgun (WGS) entry which is preliminary data.</text>
</comment>
<proteinExistence type="predicted"/>
<keyword evidence="2" id="KW-1185">Reference proteome</keyword>